<feature type="transmembrane region" description="Helical" evidence="7">
    <location>
        <begin position="233"/>
        <end position="261"/>
    </location>
</feature>
<keyword evidence="10" id="KW-1185">Reference proteome</keyword>
<evidence type="ECO:0000313" key="10">
    <source>
        <dbReference type="Proteomes" id="UP000831786"/>
    </source>
</evidence>
<dbReference type="PANTHER" id="PTHR30151:SF38">
    <property type="entry name" value="ALIPHATIC SULFONATES TRANSPORT PERMEASE PROTEIN SSUC-RELATED"/>
    <property type="match status" value="1"/>
</dbReference>
<reference evidence="9 10" key="1">
    <citation type="submission" date="2022-04" db="EMBL/GenBank/DDBJ databases">
        <title>Leucobacter sp. isolated from rhizosphere of garlic.</title>
        <authorList>
            <person name="Won M."/>
            <person name="Lee C.-M."/>
            <person name="Woen H.-Y."/>
            <person name="Kwon S.-W."/>
        </authorList>
    </citation>
    <scope>NUCLEOTIDE SEQUENCE [LARGE SCALE GENOMIC DNA]</scope>
    <source>
        <strain evidence="9 10">H21R-40</strain>
    </source>
</reference>
<evidence type="ECO:0000256" key="7">
    <source>
        <dbReference type="RuleBase" id="RU363032"/>
    </source>
</evidence>
<comment type="subcellular location">
    <subcellularLocation>
        <location evidence="1 7">Cell membrane</location>
        <topology evidence="1 7">Multi-pass membrane protein</topology>
    </subcellularLocation>
</comment>
<dbReference type="PROSITE" id="PS50928">
    <property type="entry name" value="ABC_TM1"/>
    <property type="match status" value="1"/>
</dbReference>
<evidence type="ECO:0000256" key="1">
    <source>
        <dbReference type="ARBA" id="ARBA00004651"/>
    </source>
</evidence>
<feature type="transmembrane region" description="Helical" evidence="7">
    <location>
        <begin position="194"/>
        <end position="213"/>
    </location>
</feature>
<feature type="transmembrane region" description="Helical" evidence="7">
    <location>
        <begin position="20"/>
        <end position="37"/>
    </location>
</feature>
<dbReference type="RefSeq" id="WP_244729926.1">
    <property type="nucleotide sequence ID" value="NZ_CP095045.1"/>
</dbReference>
<evidence type="ECO:0000259" key="8">
    <source>
        <dbReference type="PROSITE" id="PS50928"/>
    </source>
</evidence>
<comment type="similarity">
    <text evidence="7">Belongs to the binding-protein-dependent transport system permease family.</text>
</comment>
<dbReference type="Proteomes" id="UP000831786">
    <property type="component" value="Chromosome"/>
</dbReference>
<evidence type="ECO:0000313" key="9">
    <source>
        <dbReference type="EMBL" id="UOQ58795.1"/>
    </source>
</evidence>
<evidence type="ECO:0000256" key="5">
    <source>
        <dbReference type="ARBA" id="ARBA00022989"/>
    </source>
</evidence>
<dbReference type="Pfam" id="PF00528">
    <property type="entry name" value="BPD_transp_1"/>
    <property type="match status" value="1"/>
</dbReference>
<keyword evidence="2 7" id="KW-0813">Transport</keyword>
<evidence type="ECO:0000256" key="3">
    <source>
        <dbReference type="ARBA" id="ARBA00022475"/>
    </source>
</evidence>
<dbReference type="InterPro" id="IPR000515">
    <property type="entry name" value="MetI-like"/>
</dbReference>
<keyword evidence="4 7" id="KW-0812">Transmembrane</keyword>
<evidence type="ECO:0000256" key="2">
    <source>
        <dbReference type="ARBA" id="ARBA00022448"/>
    </source>
</evidence>
<dbReference type="EMBL" id="CP095045">
    <property type="protein sequence ID" value="UOQ58795.1"/>
    <property type="molecule type" value="Genomic_DNA"/>
</dbReference>
<feature type="transmembrane region" description="Helical" evidence="7">
    <location>
        <begin position="108"/>
        <end position="129"/>
    </location>
</feature>
<dbReference type="SUPFAM" id="SSF161098">
    <property type="entry name" value="MetI-like"/>
    <property type="match status" value="1"/>
</dbReference>
<sequence>MSRTRSLPRAGRPLSRGAEAILGATGLLGLIGLWQLLSATGILPARAIPAPTDVATALVRLAVTGEFWSYAGQTAWATLLGTVLIVVIAVPLAMAIHASRFVDESSWFVIEFLKPIPGVALIPLAILIAGPTDGVRIFLIIFGALWPMLTQLVYGFNEVSGLVLDTAKSYRFSLWQRVTAVSVPSVMPFALTGLRISVTIALVIAVVTEYIVGIRGLGSMLAEAQLNGVIDQAFALLVFSGILGLAFSGAVAALSAPLLFWHPSQRERQTA</sequence>
<dbReference type="InterPro" id="IPR035906">
    <property type="entry name" value="MetI-like_sf"/>
</dbReference>
<proteinExistence type="inferred from homology"/>
<feature type="transmembrane region" description="Helical" evidence="7">
    <location>
        <begin position="135"/>
        <end position="154"/>
    </location>
</feature>
<protein>
    <submittedName>
        <fullName evidence="9">ABC transporter permease</fullName>
    </submittedName>
</protein>
<keyword evidence="5 7" id="KW-1133">Transmembrane helix</keyword>
<gene>
    <name evidence="9" type="ORF">MUN78_08255</name>
</gene>
<feature type="transmembrane region" description="Helical" evidence="7">
    <location>
        <begin position="75"/>
        <end position="96"/>
    </location>
</feature>
<dbReference type="Gene3D" id="1.10.3720.10">
    <property type="entry name" value="MetI-like"/>
    <property type="match status" value="1"/>
</dbReference>
<evidence type="ECO:0000256" key="4">
    <source>
        <dbReference type="ARBA" id="ARBA00022692"/>
    </source>
</evidence>
<accession>A0ABY4FR85</accession>
<name>A0ABY4FR85_9MICO</name>
<evidence type="ECO:0000256" key="6">
    <source>
        <dbReference type="ARBA" id="ARBA00023136"/>
    </source>
</evidence>
<dbReference type="PANTHER" id="PTHR30151">
    <property type="entry name" value="ALKANE SULFONATE ABC TRANSPORTER-RELATED, MEMBRANE SUBUNIT"/>
    <property type="match status" value="1"/>
</dbReference>
<keyword evidence="6 7" id="KW-0472">Membrane</keyword>
<keyword evidence="3" id="KW-1003">Cell membrane</keyword>
<feature type="domain" description="ABC transmembrane type-1" evidence="8">
    <location>
        <begin position="71"/>
        <end position="255"/>
    </location>
</feature>
<organism evidence="9 10">
    <name type="scientific">Leucobacter allii</name>
    <dbReference type="NCBI Taxonomy" id="2932247"/>
    <lineage>
        <taxon>Bacteria</taxon>
        <taxon>Bacillati</taxon>
        <taxon>Actinomycetota</taxon>
        <taxon>Actinomycetes</taxon>
        <taxon>Micrococcales</taxon>
        <taxon>Microbacteriaceae</taxon>
        <taxon>Leucobacter</taxon>
    </lineage>
</organism>